<evidence type="ECO:0000256" key="1">
    <source>
        <dbReference type="SAM" id="MobiDB-lite"/>
    </source>
</evidence>
<feature type="region of interest" description="Disordered" evidence="1">
    <location>
        <begin position="33"/>
        <end position="57"/>
    </location>
</feature>
<dbReference type="AlphaFoldDB" id="A0A1H1XYD1"/>
<sequence>MYSTTKDLPRGRGSGTVARLRAALGMFGAGMDQARSTPTLKPAPAANDEAAQGDAPIEGRCPQLVDHVRVAPEVWARVAQQRRSRTPGH</sequence>
<evidence type="ECO:0000313" key="3">
    <source>
        <dbReference type="Proteomes" id="UP000198983"/>
    </source>
</evidence>
<organism evidence="2 3">
    <name type="scientific">Actinopolymorpha singaporensis</name>
    <dbReference type="NCBI Taxonomy" id="117157"/>
    <lineage>
        <taxon>Bacteria</taxon>
        <taxon>Bacillati</taxon>
        <taxon>Actinomycetota</taxon>
        <taxon>Actinomycetes</taxon>
        <taxon>Propionibacteriales</taxon>
        <taxon>Actinopolymorphaceae</taxon>
        <taxon>Actinopolymorpha</taxon>
    </lineage>
</organism>
<dbReference type="STRING" id="117157.SAMN04489717_5197"/>
<keyword evidence="3" id="KW-1185">Reference proteome</keyword>
<evidence type="ECO:0000313" key="2">
    <source>
        <dbReference type="EMBL" id="SDT14244.1"/>
    </source>
</evidence>
<dbReference type="EMBL" id="LT629732">
    <property type="protein sequence ID" value="SDT14244.1"/>
    <property type="molecule type" value="Genomic_DNA"/>
</dbReference>
<dbReference type="Proteomes" id="UP000198983">
    <property type="component" value="Chromosome I"/>
</dbReference>
<accession>A0A1H1XYD1</accession>
<gene>
    <name evidence="2" type="ORF">SAMN04489717_5197</name>
</gene>
<proteinExistence type="predicted"/>
<name>A0A1H1XYD1_9ACTN</name>
<reference evidence="2 3" key="1">
    <citation type="submission" date="2016-10" db="EMBL/GenBank/DDBJ databases">
        <authorList>
            <person name="de Groot N.N."/>
        </authorList>
    </citation>
    <scope>NUCLEOTIDE SEQUENCE [LARGE SCALE GENOMIC DNA]</scope>
    <source>
        <strain evidence="2 3">DSM 22024</strain>
    </source>
</reference>
<protein>
    <submittedName>
        <fullName evidence="2">Uncharacterized protein</fullName>
    </submittedName>
</protein>